<feature type="domain" description="Fatty acid hydroxylase" evidence="6">
    <location>
        <begin position="100"/>
        <end position="250"/>
    </location>
</feature>
<dbReference type="Pfam" id="PF04116">
    <property type="entry name" value="FA_hydroxylase"/>
    <property type="match status" value="1"/>
</dbReference>
<dbReference type="Proteomes" id="UP000309061">
    <property type="component" value="Chromosome"/>
</dbReference>
<keyword evidence="3 5" id="KW-1133">Transmembrane helix</keyword>
<feature type="transmembrane region" description="Helical" evidence="5">
    <location>
        <begin position="56"/>
        <end position="77"/>
    </location>
</feature>
<name>A0A6B8K8I2_9HYPH</name>
<dbReference type="EMBL" id="CP046052">
    <property type="protein sequence ID" value="QGM44534.1"/>
    <property type="molecule type" value="Genomic_DNA"/>
</dbReference>
<dbReference type="GO" id="GO:0008610">
    <property type="term" value="P:lipid biosynthetic process"/>
    <property type="evidence" value="ECO:0007669"/>
    <property type="project" value="InterPro"/>
</dbReference>
<evidence type="ECO:0000256" key="1">
    <source>
        <dbReference type="ARBA" id="ARBA00004370"/>
    </source>
</evidence>
<feature type="transmembrane region" description="Helical" evidence="5">
    <location>
        <begin position="89"/>
        <end position="111"/>
    </location>
</feature>
<dbReference type="GO" id="GO:0016491">
    <property type="term" value="F:oxidoreductase activity"/>
    <property type="evidence" value="ECO:0007669"/>
    <property type="project" value="InterPro"/>
</dbReference>
<gene>
    <name evidence="7" type="ORF">H2LOC_001840</name>
</gene>
<feature type="transmembrane region" description="Helical" evidence="5">
    <location>
        <begin position="12"/>
        <end position="35"/>
    </location>
</feature>
<keyword evidence="4 5" id="KW-0472">Membrane</keyword>
<dbReference type="InterPro" id="IPR006694">
    <property type="entry name" value="Fatty_acid_hydroxylase"/>
</dbReference>
<dbReference type="AlphaFoldDB" id="A0A6B8K8I2"/>
<keyword evidence="8" id="KW-1185">Reference proteome</keyword>
<comment type="subcellular location">
    <subcellularLocation>
        <location evidence="1">Membrane</location>
    </subcellularLocation>
</comment>
<dbReference type="GO" id="GO:0005506">
    <property type="term" value="F:iron ion binding"/>
    <property type="evidence" value="ECO:0007669"/>
    <property type="project" value="InterPro"/>
</dbReference>
<protein>
    <submittedName>
        <fullName evidence="7">Fatty acid hydroxylase family protein</fullName>
    </submittedName>
</protein>
<evidence type="ECO:0000313" key="8">
    <source>
        <dbReference type="Proteomes" id="UP000309061"/>
    </source>
</evidence>
<keyword evidence="2 5" id="KW-0812">Transmembrane</keyword>
<proteinExistence type="predicted"/>
<evidence type="ECO:0000256" key="2">
    <source>
        <dbReference type="ARBA" id="ARBA00022692"/>
    </source>
</evidence>
<accession>A0A6B8K8I2</accession>
<dbReference type="InterPro" id="IPR050307">
    <property type="entry name" value="Sterol_Desaturase_Related"/>
</dbReference>
<evidence type="ECO:0000259" key="6">
    <source>
        <dbReference type="Pfam" id="PF04116"/>
    </source>
</evidence>
<dbReference type="KEGG" id="mhey:H2LOC_001840"/>
<sequence length="263" mass="29200">MPSEPALPLFPLALWIWIVQMLAYHGFGLWFEWLDRSGSLSRYKTRPAERMKYSKLLPRVLANQVFVLLPAMLLTQWSGLAFVGSEHVALASALLGFAGLTIGHDIVQYVAHRFILHRPDLMRRLGHSLHHSTVGSRGISACYMSAADFFLEIVCPYLIPLAAVGVGGSNFLFHAVVVSAGAFGGLYEHSGYDFSCVLRQRFDAEPANRLRTMLVKLISSQAHAAHHARGNVSFSDGFGSSNICDTLFGTRWDLVPERKRRTA</sequence>
<evidence type="ECO:0000256" key="5">
    <source>
        <dbReference type="SAM" id="Phobius"/>
    </source>
</evidence>
<dbReference type="GO" id="GO:0016020">
    <property type="term" value="C:membrane"/>
    <property type="evidence" value="ECO:0007669"/>
    <property type="project" value="UniProtKB-SubCell"/>
</dbReference>
<dbReference type="PANTHER" id="PTHR11863">
    <property type="entry name" value="STEROL DESATURASE"/>
    <property type="match status" value="1"/>
</dbReference>
<evidence type="ECO:0000256" key="3">
    <source>
        <dbReference type="ARBA" id="ARBA00022989"/>
    </source>
</evidence>
<organism evidence="7 8">
    <name type="scientific">Methylocystis heyeri</name>
    <dbReference type="NCBI Taxonomy" id="391905"/>
    <lineage>
        <taxon>Bacteria</taxon>
        <taxon>Pseudomonadati</taxon>
        <taxon>Pseudomonadota</taxon>
        <taxon>Alphaproteobacteria</taxon>
        <taxon>Hyphomicrobiales</taxon>
        <taxon>Methylocystaceae</taxon>
        <taxon>Methylocystis</taxon>
    </lineage>
</organism>
<evidence type="ECO:0000256" key="4">
    <source>
        <dbReference type="ARBA" id="ARBA00023136"/>
    </source>
</evidence>
<reference evidence="7 8" key="1">
    <citation type="submission" date="2019-11" db="EMBL/GenBank/DDBJ databases">
        <title>The genome sequence of Methylocystis heyeri.</title>
        <authorList>
            <person name="Oshkin I.Y."/>
            <person name="Miroshnikov K."/>
            <person name="Dedysh S.N."/>
        </authorList>
    </citation>
    <scope>NUCLEOTIDE SEQUENCE [LARGE SCALE GENOMIC DNA]</scope>
    <source>
        <strain evidence="7 8">H2</strain>
    </source>
</reference>
<dbReference type="OrthoDB" id="8442060at2"/>
<evidence type="ECO:0000313" key="7">
    <source>
        <dbReference type="EMBL" id="QGM44534.1"/>
    </source>
</evidence>